<evidence type="ECO:0000313" key="1">
    <source>
        <dbReference type="EMBL" id="KZS15610.1"/>
    </source>
</evidence>
<evidence type="ECO:0000313" key="2">
    <source>
        <dbReference type="Proteomes" id="UP000076858"/>
    </source>
</evidence>
<protein>
    <submittedName>
        <fullName evidence="1">Uncharacterized protein</fullName>
    </submittedName>
</protein>
<keyword evidence="2" id="KW-1185">Reference proteome</keyword>
<dbReference type="AlphaFoldDB" id="A0A164YU98"/>
<gene>
    <name evidence="1" type="ORF">APZ42_018816</name>
</gene>
<comment type="caution">
    <text evidence="1">The sequence shown here is derived from an EMBL/GenBank/DDBJ whole genome shotgun (WGS) entry which is preliminary data.</text>
</comment>
<name>A0A164YU98_9CRUS</name>
<dbReference type="Proteomes" id="UP000076858">
    <property type="component" value="Unassembled WGS sequence"/>
</dbReference>
<proteinExistence type="predicted"/>
<accession>A0A164YU98</accession>
<reference evidence="1 2" key="1">
    <citation type="submission" date="2016-03" db="EMBL/GenBank/DDBJ databases">
        <title>EvidentialGene: Evidence-directed Construction of Genes on Genomes.</title>
        <authorList>
            <person name="Gilbert D.G."/>
            <person name="Choi J.-H."/>
            <person name="Mockaitis K."/>
            <person name="Colbourne J."/>
            <person name="Pfrender M."/>
        </authorList>
    </citation>
    <scope>NUCLEOTIDE SEQUENCE [LARGE SCALE GENOMIC DNA]</scope>
    <source>
        <strain evidence="1 2">Xinb3</strain>
        <tissue evidence="1">Complete organism</tissue>
    </source>
</reference>
<sequence>MTLEARSFFCFVWTGTPEALMSETNKCFAKKVKRNIDVGYPLSDAEAWYLIDPLVLFVGKRMLCGRNRITIEQNNRKVVVIIREKYANRVSLC</sequence>
<dbReference type="EMBL" id="LRGB01000868">
    <property type="protein sequence ID" value="KZS15610.1"/>
    <property type="molecule type" value="Genomic_DNA"/>
</dbReference>
<organism evidence="1 2">
    <name type="scientific">Daphnia magna</name>
    <dbReference type="NCBI Taxonomy" id="35525"/>
    <lineage>
        <taxon>Eukaryota</taxon>
        <taxon>Metazoa</taxon>
        <taxon>Ecdysozoa</taxon>
        <taxon>Arthropoda</taxon>
        <taxon>Crustacea</taxon>
        <taxon>Branchiopoda</taxon>
        <taxon>Diplostraca</taxon>
        <taxon>Cladocera</taxon>
        <taxon>Anomopoda</taxon>
        <taxon>Daphniidae</taxon>
        <taxon>Daphnia</taxon>
    </lineage>
</organism>